<reference evidence="2" key="1">
    <citation type="journal article" date="2020" name="Nature">
        <title>Giant virus diversity and host interactions through global metagenomics.</title>
        <authorList>
            <person name="Schulz F."/>
            <person name="Roux S."/>
            <person name="Paez-Espino D."/>
            <person name="Jungbluth S."/>
            <person name="Walsh D.A."/>
            <person name="Denef V.J."/>
            <person name="McMahon K.D."/>
            <person name="Konstantinidis K.T."/>
            <person name="Eloe-Fadrosh E.A."/>
            <person name="Kyrpides N.C."/>
            <person name="Woyke T."/>
        </authorList>
    </citation>
    <scope>NUCLEOTIDE SEQUENCE</scope>
    <source>
        <strain evidence="2">GVMAG-M-3300023179-27</strain>
    </source>
</reference>
<proteinExistence type="predicted"/>
<sequence length="483" mass="56759">MSAVIHFNPKCIENENFDVYDVIPNEETQKTIIKKINDESIVFDSKKFLKDGKYFQILTCNMIENIKKILMHIDYFNTEPSPNILYCLLNIFKPEKATNFKQESIDNFIDWFFSQKINWKNIFVETDEVFLDVASNVSFDVFRKMVSCAPKLNWIDILCCYTDEARLPELTKKIAFLVSSTKPLKILTKIFSAVEYAVNSKLIWLKRLHEECLTGKNYFSNEVFDYAMSVCYNEVIVEMVNNKYKIESTHLTSMLNNYDKSIMFTYRVIAFLNEFYYSLDFTKDQLIKFYEIYTCKFKKHSDRYIQKPTLNNYAIKDDIVNHMKELLLKNNKCEIELQYIFMRRLLPSYWQQPISSKDMPKMLIDCGKFSDDMVIYVILLLLKTPAKLILFLTKANFVSTPKILQIATTVGLEKNIIDILNSKVEKPKEEPKKKAIKKIVKNTEEKPKEKVIVSDTSDSESEEKTKKKVVKKAIKKKLAKNKN</sequence>
<evidence type="ECO:0000313" key="2">
    <source>
        <dbReference type="EMBL" id="QHT26128.1"/>
    </source>
</evidence>
<name>A0A6C0EB88_9ZZZZ</name>
<accession>A0A6C0EB88</accession>
<protein>
    <submittedName>
        <fullName evidence="2">Uncharacterized protein</fullName>
    </submittedName>
</protein>
<organism evidence="2">
    <name type="scientific">viral metagenome</name>
    <dbReference type="NCBI Taxonomy" id="1070528"/>
    <lineage>
        <taxon>unclassified sequences</taxon>
        <taxon>metagenomes</taxon>
        <taxon>organismal metagenomes</taxon>
    </lineage>
</organism>
<feature type="region of interest" description="Disordered" evidence="1">
    <location>
        <begin position="447"/>
        <end position="466"/>
    </location>
</feature>
<dbReference type="AlphaFoldDB" id="A0A6C0EB88"/>
<evidence type="ECO:0000256" key="1">
    <source>
        <dbReference type="SAM" id="MobiDB-lite"/>
    </source>
</evidence>
<dbReference type="EMBL" id="MN739779">
    <property type="protein sequence ID" value="QHT26128.1"/>
    <property type="molecule type" value="Genomic_DNA"/>
</dbReference>